<dbReference type="Gene3D" id="2.60.40.790">
    <property type="match status" value="2"/>
</dbReference>
<dbReference type="OrthoDB" id="1431247at2759"/>
<dbReference type="EMBL" id="RZGK01000015">
    <property type="protein sequence ID" value="KAF9693686.1"/>
    <property type="molecule type" value="Genomic_DNA"/>
</dbReference>
<dbReference type="InterPro" id="IPR002068">
    <property type="entry name" value="A-crystallin/Hsp20_dom"/>
</dbReference>
<feature type="compositionally biased region" description="Polar residues" evidence="4">
    <location>
        <begin position="250"/>
        <end position="261"/>
    </location>
</feature>
<proteinExistence type="inferred from homology"/>
<evidence type="ECO:0000256" key="3">
    <source>
        <dbReference type="RuleBase" id="RU003616"/>
    </source>
</evidence>
<evidence type="ECO:0000313" key="7">
    <source>
        <dbReference type="Proteomes" id="UP000651452"/>
    </source>
</evidence>
<feature type="compositionally biased region" description="Low complexity" evidence="4">
    <location>
        <begin position="322"/>
        <end position="334"/>
    </location>
</feature>
<dbReference type="PANTHER" id="PTHR11527">
    <property type="entry name" value="HEAT-SHOCK PROTEIN 20 FAMILY MEMBER"/>
    <property type="match status" value="1"/>
</dbReference>
<evidence type="ECO:0000259" key="5">
    <source>
        <dbReference type="PROSITE" id="PS01031"/>
    </source>
</evidence>
<organism evidence="6 7">
    <name type="scientific">Ascochyta lentis</name>
    <dbReference type="NCBI Taxonomy" id="205686"/>
    <lineage>
        <taxon>Eukaryota</taxon>
        <taxon>Fungi</taxon>
        <taxon>Dikarya</taxon>
        <taxon>Ascomycota</taxon>
        <taxon>Pezizomycotina</taxon>
        <taxon>Dothideomycetes</taxon>
        <taxon>Pleosporomycetidae</taxon>
        <taxon>Pleosporales</taxon>
        <taxon>Pleosporineae</taxon>
        <taxon>Didymellaceae</taxon>
        <taxon>Ascochyta</taxon>
    </lineage>
</organism>
<keyword evidence="1" id="KW-0346">Stress response</keyword>
<dbReference type="SUPFAM" id="SSF49764">
    <property type="entry name" value="HSP20-like chaperones"/>
    <property type="match status" value="1"/>
</dbReference>
<accession>A0A8H7J131</accession>
<comment type="caution">
    <text evidence="6">The sequence shown here is derived from an EMBL/GenBank/DDBJ whole genome shotgun (WGS) entry which is preliminary data.</text>
</comment>
<sequence length="385" mass="43017">MAYILTPRFAPAYQAPQCSPFGFCAPRSQPTYGYRTVQLPQSQSQPRSSPFASFFSQLDNLVNEIDRESQREAQIEAQREAQRAAHVEAQRAAQIKAQREAYQAHIEAQRVAYRQRQAQIAAHIEAQREAHRQRQLRRLVPRAKFAVTQDEQGWKVDAEVSGFEQENINIEVTDENTLKIAGNTEWGAKPQTETQQEVEVTPVVNPSAEDPNEQIAEDKMEGITLEPEVEAAATGIETTETESIRPATPDSDTASHRSYQPTVEDDFEDLGPEASTLFSTPSAPATPAEPKGKEKAVEPSVETREIAEDPKVSVPTEASVTQQPQPEAPAQQQQQEERRHGSFERTLRFPERIDASNVRASFKEGVLSISVPRAQVQQVRRIAIL</sequence>
<dbReference type="CDD" id="cd06464">
    <property type="entry name" value="ACD_sHsps-like"/>
    <property type="match status" value="2"/>
</dbReference>
<gene>
    <name evidence="6" type="ORF">EKO04_008406</name>
</gene>
<feature type="compositionally biased region" description="Basic and acidic residues" evidence="4">
    <location>
        <begin position="335"/>
        <end position="350"/>
    </location>
</feature>
<evidence type="ECO:0000313" key="6">
    <source>
        <dbReference type="EMBL" id="KAF9693686.1"/>
    </source>
</evidence>
<dbReference type="AlphaFoldDB" id="A0A8H7J131"/>
<dbReference type="PROSITE" id="PS01031">
    <property type="entry name" value="SHSP"/>
    <property type="match status" value="1"/>
</dbReference>
<dbReference type="Proteomes" id="UP000651452">
    <property type="component" value="Unassembled WGS sequence"/>
</dbReference>
<comment type="similarity">
    <text evidence="2 3">Belongs to the small heat shock protein (HSP20) family.</text>
</comment>
<evidence type="ECO:0000256" key="2">
    <source>
        <dbReference type="PROSITE-ProRule" id="PRU00285"/>
    </source>
</evidence>
<feature type="compositionally biased region" description="Basic and acidic residues" evidence="4">
    <location>
        <begin position="290"/>
        <end position="311"/>
    </location>
</feature>
<protein>
    <recommendedName>
        <fullName evidence="5">SHSP domain-containing protein</fullName>
    </recommendedName>
</protein>
<dbReference type="Pfam" id="PF00011">
    <property type="entry name" value="HSP20"/>
    <property type="match status" value="2"/>
</dbReference>
<reference evidence="6" key="1">
    <citation type="submission" date="2018-12" db="EMBL/GenBank/DDBJ databases">
        <authorList>
            <person name="Syme R.A."/>
            <person name="Farfan-Caceres L."/>
            <person name="Lichtenzveig J."/>
        </authorList>
    </citation>
    <scope>NUCLEOTIDE SEQUENCE</scope>
    <source>
        <strain evidence="6">Al4</strain>
    </source>
</reference>
<name>A0A8H7J131_9PLEO</name>
<feature type="domain" description="SHSP" evidence="5">
    <location>
        <begin position="134"/>
        <end position="385"/>
    </location>
</feature>
<evidence type="ECO:0000256" key="1">
    <source>
        <dbReference type="ARBA" id="ARBA00023016"/>
    </source>
</evidence>
<dbReference type="InterPro" id="IPR008978">
    <property type="entry name" value="HSP20-like_chaperone"/>
</dbReference>
<feature type="region of interest" description="Disordered" evidence="4">
    <location>
        <begin position="231"/>
        <end position="350"/>
    </location>
</feature>
<reference evidence="6" key="2">
    <citation type="submission" date="2020-09" db="EMBL/GenBank/DDBJ databases">
        <title>Reference genome assembly for Australian Ascochyta lentis isolate Al4.</title>
        <authorList>
            <person name="Lee R.C."/>
            <person name="Farfan-Caceres L.M."/>
            <person name="Debler J.W."/>
            <person name="Williams A.H."/>
            <person name="Henares B.M."/>
        </authorList>
    </citation>
    <scope>NUCLEOTIDE SEQUENCE</scope>
    <source>
        <strain evidence="6">Al4</strain>
    </source>
</reference>
<evidence type="ECO:0000256" key="4">
    <source>
        <dbReference type="SAM" id="MobiDB-lite"/>
    </source>
</evidence>
<feature type="compositionally biased region" description="Low complexity" evidence="4">
    <location>
        <begin position="274"/>
        <end position="288"/>
    </location>
</feature>
<dbReference type="InterPro" id="IPR031107">
    <property type="entry name" value="Small_HSP"/>
</dbReference>
<keyword evidence="7" id="KW-1185">Reference proteome</keyword>